<dbReference type="STRING" id="414703.SAMN04488125_11652"/>
<dbReference type="InterPro" id="IPR036188">
    <property type="entry name" value="FAD/NAD-bd_sf"/>
</dbReference>
<dbReference type="PRINTS" id="PR00368">
    <property type="entry name" value="FADPNR"/>
</dbReference>
<dbReference type="PRINTS" id="PR00411">
    <property type="entry name" value="PNDRDTASEI"/>
</dbReference>
<keyword evidence="4" id="KW-0560">Oxidoreductase</keyword>
<dbReference type="GO" id="GO:0008137">
    <property type="term" value="F:NADH dehydrogenase (ubiquinone) activity"/>
    <property type="evidence" value="ECO:0007669"/>
    <property type="project" value="TreeGrafter"/>
</dbReference>
<dbReference type="PANTHER" id="PTHR43706">
    <property type="entry name" value="NADH DEHYDROGENASE"/>
    <property type="match status" value="1"/>
</dbReference>
<dbReference type="Gene3D" id="3.50.50.100">
    <property type="match status" value="1"/>
</dbReference>
<comment type="similarity">
    <text evidence="1">Belongs to the NADH dehydrogenase family.</text>
</comment>
<keyword evidence="8" id="KW-1185">Reference proteome</keyword>
<accession>A0A1I4I3Z8</accession>
<reference evidence="8" key="1">
    <citation type="submission" date="2016-10" db="EMBL/GenBank/DDBJ databases">
        <authorList>
            <person name="Varghese N."/>
            <person name="Submissions S."/>
        </authorList>
    </citation>
    <scope>NUCLEOTIDE SEQUENCE [LARGE SCALE GENOMIC DNA]</scope>
    <source>
        <strain evidence="8">CGMCC 1.6474</strain>
    </source>
</reference>
<dbReference type="RefSeq" id="WP_091949314.1">
    <property type="nucleotide sequence ID" value="NZ_FOSV01000016.1"/>
</dbReference>
<evidence type="ECO:0000256" key="1">
    <source>
        <dbReference type="ARBA" id="ARBA00005272"/>
    </source>
</evidence>
<gene>
    <name evidence="7" type="ORF">SAMN04488125_11652</name>
</gene>
<proteinExistence type="inferred from homology"/>
<evidence type="ECO:0000256" key="3">
    <source>
        <dbReference type="ARBA" id="ARBA00022827"/>
    </source>
</evidence>
<evidence type="ECO:0000256" key="2">
    <source>
        <dbReference type="ARBA" id="ARBA00022630"/>
    </source>
</evidence>
<keyword evidence="2" id="KW-0285">Flavoprotein</keyword>
<evidence type="ECO:0000256" key="5">
    <source>
        <dbReference type="ARBA" id="ARBA00023027"/>
    </source>
</evidence>
<protein>
    <submittedName>
        <fullName evidence="7">NADH dehydrogenase</fullName>
    </submittedName>
</protein>
<dbReference type="InterPro" id="IPR045024">
    <property type="entry name" value="NDH-2"/>
</dbReference>
<evidence type="ECO:0000256" key="4">
    <source>
        <dbReference type="ARBA" id="ARBA00023002"/>
    </source>
</evidence>
<dbReference type="Proteomes" id="UP000198804">
    <property type="component" value="Unassembled WGS sequence"/>
</dbReference>
<dbReference type="OrthoDB" id="9781621at2"/>
<feature type="domain" description="FAD/NAD(P)-binding" evidence="6">
    <location>
        <begin position="12"/>
        <end position="347"/>
    </location>
</feature>
<dbReference type="SUPFAM" id="SSF51905">
    <property type="entry name" value="FAD/NAD(P)-binding domain"/>
    <property type="match status" value="1"/>
</dbReference>
<evidence type="ECO:0000313" key="7">
    <source>
        <dbReference type="EMBL" id="SFL49132.1"/>
    </source>
</evidence>
<dbReference type="EMBL" id="FOSV01000016">
    <property type="protein sequence ID" value="SFL49132.1"/>
    <property type="molecule type" value="Genomic_DNA"/>
</dbReference>
<organism evidence="7 8">
    <name type="scientific">Methylorubrum salsuginis</name>
    <dbReference type="NCBI Taxonomy" id="414703"/>
    <lineage>
        <taxon>Bacteria</taxon>
        <taxon>Pseudomonadati</taxon>
        <taxon>Pseudomonadota</taxon>
        <taxon>Alphaproteobacteria</taxon>
        <taxon>Hyphomicrobiales</taxon>
        <taxon>Methylobacteriaceae</taxon>
        <taxon>Methylorubrum</taxon>
    </lineage>
</organism>
<keyword evidence="3" id="KW-0274">FAD</keyword>
<dbReference type="PANTHER" id="PTHR43706:SF9">
    <property type="entry name" value="TYPE II NADH:QUINONE OXIDOREDUCTASE"/>
    <property type="match status" value="1"/>
</dbReference>
<dbReference type="Pfam" id="PF07992">
    <property type="entry name" value="Pyr_redox_2"/>
    <property type="match status" value="1"/>
</dbReference>
<evidence type="ECO:0000313" key="8">
    <source>
        <dbReference type="Proteomes" id="UP000198804"/>
    </source>
</evidence>
<dbReference type="AlphaFoldDB" id="A0A1I4I3Z8"/>
<dbReference type="GO" id="GO:0003954">
    <property type="term" value="F:NADH dehydrogenase activity"/>
    <property type="evidence" value="ECO:0007669"/>
    <property type="project" value="InterPro"/>
</dbReference>
<evidence type="ECO:0000259" key="6">
    <source>
        <dbReference type="Pfam" id="PF07992"/>
    </source>
</evidence>
<name>A0A1I4I3Z8_9HYPH</name>
<keyword evidence="5" id="KW-0520">NAD</keyword>
<sequence length="443" mass="48000">MVPSESITDLHKIVVVGGGAAGLELVTALGNKYGKSGKAHVTLVDRARTHIWKPLLHEVAAGSLDVGHHAVDYLHHAHANHFRYRIGEMTALDRENRVIQLAASLDSEGREVTPVRAIPYDTLVMAVGSTTNDFGTPGVKEHAIALDTQEQAVRFHQRLVNGMLRAHTQEGPVRPGQLHVTVIGAGATGTELAAELHRTTREVAKTGLDKIDPAKDLKITLVEAADRILPAVPARLSSEVMALLSKIGVEVRVKARVTEVRADGVQLADGGFIPSELVVWAAGVKGANFLKDLGGLETTRNNQLVVTPTLQTTRDPDVFAMGDCAYLVEQGSDTPIPPRAQAAHQQAAHLLKQIPNKIAGKPLKPFKYRDFGSLVSLGEYTTVGNLMGFIQGKNMFIAGLFARLMYRSLYKMHETAVNGFWKTALDALARAITRRTVARVKLH</sequence>
<dbReference type="InterPro" id="IPR023753">
    <property type="entry name" value="FAD/NAD-binding_dom"/>
</dbReference>